<keyword evidence="12" id="KW-1185">Reference proteome</keyword>
<feature type="transmembrane region" description="Helical" evidence="10">
    <location>
        <begin position="46"/>
        <end position="65"/>
    </location>
</feature>
<dbReference type="InterPro" id="IPR004117">
    <property type="entry name" value="7tm6_olfct_rcpt"/>
</dbReference>
<evidence type="ECO:0000256" key="1">
    <source>
        <dbReference type="ARBA" id="ARBA00004651"/>
    </source>
</evidence>
<keyword evidence="6 10" id="KW-1133">Transmembrane helix</keyword>
<evidence type="ECO:0000256" key="9">
    <source>
        <dbReference type="ARBA" id="ARBA00023224"/>
    </source>
</evidence>
<evidence type="ECO:0000256" key="8">
    <source>
        <dbReference type="ARBA" id="ARBA00023170"/>
    </source>
</evidence>
<evidence type="ECO:0000256" key="6">
    <source>
        <dbReference type="ARBA" id="ARBA00022989"/>
    </source>
</evidence>
<sequence length="335" mass="37443">MSEEIKLNEVDDFFDLHYFSMNKKFQIFCGLWPLETGYLKYFKQGAMGVIIIANLILFSHALGTFCGNNMDYCCENMLGVVYCITGFFKLVGISTTGGKFKGIYKMIARNWRDTTDEIECSILEKYARISKMLTRVYIVAFLMTGGIVTQAPAFPLLLNIIMPLNESRQAIAIVNTDYSITPYTRFAHLWVHYSLTAVAVACVFIAIDATFVLIVFQILATLDVVKQRIRQASSVENENSEQSYGILVKAVKLHKDAIEFLNLSNEANSLQFLVVLGGTIFNISFGSLAILSRAGAYADFARIGILTLGYLFQLFVLCLLGELIISSSSELFVIP</sequence>
<protein>
    <recommendedName>
        <fullName evidence="13">Odorant receptor</fullName>
    </recommendedName>
</protein>
<reference evidence="11 12" key="1">
    <citation type="journal article" date="2024" name="bioRxiv">
        <title>A reference genome for Trichogramma kaykai: A tiny desert-dwelling parasitoid wasp with competing sex-ratio distorters.</title>
        <authorList>
            <person name="Culotta J."/>
            <person name="Lindsey A.R."/>
        </authorList>
    </citation>
    <scope>NUCLEOTIDE SEQUENCE [LARGE SCALE GENOMIC DNA]</scope>
    <source>
        <strain evidence="11 12">KSX58</strain>
    </source>
</reference>
<comment type="caution">
    <text evidence="11">The sequence shown here is derived from an EMBL/GenBank/DDBJ whole genome shotgun (WGS) entry which is preliminary data.</text>
</comment>
<evidence type="ECO:0000256" key="7">
    <source>
        <dbReference type="ARBA" id="ARBA00023136"/>
    </source>
</evidence>
<feature type="transmembrane region" description="Helical" evidence="10">
    <location>
        <begin position="193"/>
        <end position="220"/>
    </location>
</feature>
<comment type="subcellular location">
    <subcellularLocation>
        <location evidence="1">Cell membrane</location>
        <topology evidence="1">Multi-pass membrane protein</topology>
    </subcellularLocation>
</comment>
<gene>
    <name evidence="11" type="ORF">TKK_018954</name>
</gene>
<accession>A0ABD2VXS5</accession>
<evidence type="ECO:0000256" key="3">
    <source>
        <dbReference type="ARBA" id="ARBA00022606"/>
    </source>
</evidence>
<evidence type="ECO:0000256" key="4">
    <source>
        <dbReference type="ARBA" id="ARBA00022692"/>
    </source>
</evidence>
<keyword evidence="3" id="KW-0716">Sensory transduction</keyword>
<feature type="transmembrane region" description="Helical" evidence="10">
    <location>
        <begin position="136"/>
        <end position="158"/>
    </location>
</feature>
<dbReference type="PANTHER" id="PTHR21137:SF35">
    <property type="entry name" value="ODORANT RECEPTOR 19A-RELATED"/>
    <property type="match status" value="1"/>
</dbReference>
<name>A0ABD2VXS5_9HYME</name>
<keyword evidence="5" id="KW-0552">Olfaction</keyword>
<dbReference type="Proteomes" id="UP001627154">
    <property type="component" value="Unassembled WGS sequence"/>
</dbReference>
<dbReference type="EMBL" id="JBJJXI010000157">
    <property type="protein sequence ID" value="KAL3385382.1"/>
    <property type="molecule type" value="Genomic_DNA"/>
</dbReference>
<evidence type="ECO:0000313" key="12">
    <source>
        <dbReference type="Proteomes" id="UP001627154"/>
    </source>
</evidence>
<evidence type="ECO:0000256" key="2">
    <source>
        <dbReference type="ARBA" id="ARBA00022475"/>
    </source>
</evidence>
<feature type="transmembrane region" description="Helical" evidence="10">
    <location>
        <begin position="303"/>
        <end position="325"/>
    </location>
</feature>
<dbReference type="GO" id="GO:0007608">
    <property type="term" value="P:sensory perception of smell"/>
    <property type="evidence" value="ECO:0007669"/>
    <property type="project" value="UniProtKB-KW"/>
</dbReference>
<proteinExistence type="predicted"/>
<evidence type="ECO:0000313" key="11">
    <source>
        <dbReference type="EMBL" id="KAL3385382.1"/>
    </source>
</evidence>
<dbReference type="GO" id="GO:0005886">
    <property type="term" value="C:plasma membrane"/>
    <property type="evidence" value="ECO:0007669"/>
    <property type="project" value="UniProtKB-SubCell"/>
</dbReference>
<keyword evidence="9" id="KW-0807">Transducer</keyword>
<evidence type="ECO:0000256" key="10">
    <source>
        <dbReference type="SAM" id="Phobius"/>
    </source>
</evidence>
<dbReference type="PANTHER" id="PTHR21137">
    <property type="entry name" value="ODORANT RECEPTOR"/>
    <property type="match status" value="1"/>
</dbReference>
<feature type="transmembrane region" description="Helical" evidence="10">
    <location>
        <begin position="270"/>
        <end position="291"/>
    </location>
</feature>
<dbReference type="AlphaFoldDB" id="A0ABD2VXS5"/>
<dbReference type="GO" id="GO:0007165">
    <property type="term" value="P:signal transduction"/>
    <property type="evidence" value="ECO:0007669"/>
    <property type="project" value="UniProtKB-KW"/>
</dbReference>
<dbReference type="Pfam" id="PF02949">
    <property type="entry name" value="7tm_6"/>
    <property type="match status" value="1"/>
</dbReference>
<keyword evidence="7 10" id="KW-0472">Membrane</keyword>
<keyword evidence="8" id="KW-0675">Receptor</keyword>
<evidence type="ECO:0000256" key="5">
    <source>
        <dbReference type="ARBA" id="ARBA00022725"/>
    </source>
</evidence>
<keyword evidence="4 10" id="KW-0812">Transmembrane</keyword>
<organism evidence="11 12">
    <name type="scientific">Trichogramma kaykai</name>
    <dbReference type="NCBI Taxonomy" id="54128"/>
    <lineage>
        <taxon>Eukaryota</taxon>
        <taxon>Metazoa</taxon>
        <taxon>Ecdysozoa</taxon>
        <taxon>Arthropoda</taxon>
        <taxon>Hexapoda</taxon>
        <taxon>Insecta</taxon>
        <taxon>Pterygota</taxon>
        <taxon>Neoptera</taxon>
        <taxon>Endopterygota</taxon>
        <taxon>Hymenoptera</taxon>
        <taxon>Apocrita</taxon>
        <taxon>Proctotrupomorpha</taxon>
        <taxon>Chalcidoidea</taxon>
        <taxon>Trichogrammatidae</taxon>
        <taxon>Trichogramma</taxon>
    </lineage>
</organism>
<feature type="transmembrane region" description="Helical" evidence="10">
    <location>
        <begin position="77"/>
        <end position="97"/>
    </location>
</feature>
<evidence type="ECO:0008006" key="13">
    <source>
        <dbReference type="Google" id="ProtNLM"/>
    </source>
</evidence>
<keyword evidence="2" id="KW-1003">Cell membrane</keyword>